<evidence type="ECO:0000256" key="31">
    <source>
        <dbReference type="ARBA" id="ARBA00048455"/>
    </source>
</evidence>
<evidence type="ECO:0000256" key="24">
    <source>
        <dbReference type="ARBA" id="ARBA00047354"/>
    </source>
</evidence>
<feature type="transmembrane region" description="Helical" evidence="37">
    <location>
        <begin position="439"/>
        <end position="459"/>
    </location>
</feature>
<evidence type="ECO:0000256" key="16">
    <source>
        <dbReference type="ARBA" id="ARBA00023136"/>
    </source>
</evidence>
<dbReference type="GO" id="GO:0031966">
    <property type="term" value="C:mitochondrial membrane"/>
    <property type="evidence" value="ECO:0007669"/>
    <property type="project" value="UniProtKB-SubCell"/>
</dbReference>
<dbReference type="InterPro" id="IPR027417">
    <property type="entry name" value="P-loop_NTPase"/>
</dbReference>
<feature type="domain" description="ABC transporter" evidence="38">
    <location>
        <begin position="87"/>
        <end position="330"/>
    </location>
</feature>
<keyword evidence="9 37" id="KW-0812">Transmembrane</keyword>
<evidence type="ECO:0000256" key="11">
    <source>
        <dbReference type="ARBA" id="ARBA00022840"/>
    </source>
</evidence>
<comment type="catalytic activity">
    <reaction evidence="30">
        <text>methotrexate(in) + ATP + H2O = methotrexate(out) + ADP + phosphate + H(+)</text>
        <dbReference type="Rhea" id="RHEA:61356"/>
        <dbReference type="ChEBI" id="CHEBI:15377"/>
        <dbReference type="ChEBI" id="CHEBI:15378"/>
        <dbReference type="ChEBI" id="CHEBI:30616"/>
        <dbReference type="ChEBI" id="CHEBI:43474"/>
        <dbReference type="ChEBI" id="CHEBI:50681"/>
        <dbReference type="ChEBI" id="CHEBI:456216"/>
    </reaction>
    <physiologicalReaction direction="left-to-right" evidence="30">
        <dbReference type="Rhea" id="RHEA:61357"/>
    </physiologicalReaction>
</comment>
<evidence type="ECO:0000256" key="23">
    <source>
        <dbReference type="ARBA" id="ARBA00047279"/>
    </source>
</evidence>
<comment type="catalytic activity">
    <reaction evidence="36">
        <text>itaconate(in) + ATP + H2O = itaconate(out) + ADP + phosphate + H(+)</text>
        <dbReference type="Rhea" id="RHEA:82291"/>
        <dbReference type="ChEBI" id="CHEBI:15377"/>
        <dbReference type="ChEBI" id="CHEBI:15378"/>
        <dbReference type="ChEBI" id="CHEBI:17240"/>
        <dbReference type="ChEBI" id="CHEBI:30616"/>
        <dbReference type="ChEBI" id="CHEBI:43474"/>
        <dbReference type="ChEBI" id="CHEBI:456216"/>
    </reaction>
    <physiologicalReaction direction="left-to-right" evidence="36">
        <dbReference type="Rhea" id="RHEA:82292"/>
    </physiologicalReaction>
</comment>
<keyword evidence="15" id="KW-0496">Mitochondrion</keyword>
<keyword evidence="16 37" id="KW-0472">Membrane</keyword>
<evidence type="ECO:0000256" key="34">
    <source>
        <dbReference type="ARBA" id="ARBA00049205"/>
    </source>
</evidence>
<evidence type="ECO:0000259" key="38">
    <source>
        <dbReference type="PROSITE" id="PS50893"/>
    </source>
</evidence>
<reference evidence="39 40" key="1">
    <citation type="submission" date="2024-06" db="EMBL/GenBank/DDBJ databases">
        <authorList>
            <person name="Pan Q."/>
            <person name="Wen M."/>
            <person name="Jouanno E."/>
            <person name="Zahm M."/>
            <person name="Klopp C."/>
            <person name="Cabau C."/>
            <person name="Louis A."/>
            <person name="Berthelot C."/>
            <person name="Parey E."/>
            <person name="Roest Crollius H."/>
            <person name="Montfort J."/>
            <person name="Robinson-Rechavi M."/>
            <person name="Bouchez O."/>
            <person name="Lampietro C."/>
            <person name="Lopez Roques C."/>
            <person name="Donnadieu C."/>
            <person name="Postlethwait J."/>
            <person name="Bobe J."/>
            <person name="Verreycken H."/>
            <person name="Guiguen Y."/>
        </authorList>
    </citation>
    <scope>NUCLEOTIDE SEQUENCE [LARGE SCALE GENOMIC DNA]</scope>
    <source>
        <strain evidence="39">Up_M1</strain>
        <tissue evidence="39">Testis</tissue>
    </source>
</reference>
<dbReference type="EMBL" id="JAGEUA010000001">
    <property type="protein sequence ID" value="KAL1023775.1"/>
    <property type="molecule type" value="Genomic_DNA"/>
</dbReference>
<evidence type="ECO:0000256" key="35">
    <source>
        <dbReference type="ARBA" id="ARBA00049490"/>
    </source>
</evidence>
<comment type="similarity">
    <text evidence="3">Belongs to the ABC transporter superfamily. ABCG family. Eye pigment precursor importer (TC 3.A.1.204) subfamily.</text>
</comment>
<evidence type="ECO:0000256" key="21">
    <source>
        <dbReference type="ARBA" id="ARBA00034018"/>
    </source>
</evidence>
<evidence type="ECO:0000256" key="15">
    <source>
        <dbReference type="ARBA" id="ARBA00023128"/>
    </source>
</evidence>
<dbReference type="GO" id="GO:0016324">
    <property type="term" value="C:apical plasma membrane"/>
    <property type="evidence" value="ECO:0007669"/>
    <property type="project" value="UniProtKB-SubCell"/>
</dbReference>
<evidence type="ECO:0000256" key="5">
    <source>
        <dbReference type="ARBA" id="ARBA00019542"/>
    </source>
</evidence>
<evidence type="ECO:0000256" key="9">
    <source>
        <dbReference type="ARBA" id="ARBA00022692"/>
    </source>
</evidence>
<proteinExistence type="inferred from homology"/>
<evidence type="ECO:0000256" key="33">
    <source>
        <dbReference type="ARBA" id="ARBA00049018"/>
    </source>
</evidence>
<keyword evidence="11" id="KW-0067">ATP-binding</keyword>
<keyword evidence="14" id="KW-0445">Lipid transport</keyword>
<evidence type="ECO:0000256" key="2">
    <source>
        <dbReference type="ARBA" id="ARBA00004424"/>
    </source>
</evidence>
<keyword evidence="18" id="KW-0325">Glycoprotein</keyword>
<keyword evidence="13 37" id="KW-1133">Transmembrane helix</keyword>
<dbReference type="Pfam" id="PF00005">
    <property type="entry name" value="ABC_tran"/>
    <property type="match status" value="1"/>
</dbReference>
<evidence type="ECO:0000256" key="37">
    <source>
        <dbReference type="SAM" id="Phobius"/>
    </source>
</evidence>
<comment type="catalytic activity">
    <reaction evidence="28">
        <text>4-methylumbelliferone beta-D-glucuronate(in) + ATP + H2O = 4-methylumbelliferone beta-D-glucuronate(out) + ADP + phosphate + H(+)</text>
        <dbReference type="Rhea" id="RHEA:61372"/>
        <dbReference type="ChEBI" id="CHEBI:15377"/>
        <dbReference type="ChEBI" id="CHEBI:15378"/>
        <dbReference type="ChEBI" id="CHEBI:30616"/>
        <dbReference type="ChEBI" id="CHEBI:43474"/>
        <dbReference type="ChEBI" id="CHEBI:144582"/>
        <dbReference type="ChEBI" id="CHEBI:456216"/>
    </reaction>
    <physiologicalReaction direction="left-to-right" evidence="28">
        <dbReference type="Rhea" id="RHEA:61373"/>
    </physiologicalReaction>
</comment>
<dbReference type="SUPFAM" id="SSF52540">
    <property type="entry name" value="P-loop containing nucleoside triphosphate hydrolases"/>
    <property type="match status" value="1"/>
</dbReference>
<dbReference type="PANTHER" id="PTHR48041:SF92">
    <property type="entry name" value="BROAD SUBSTRATE SPECIFICITY ATP-BINDING CASSETTE TRANSPORTER ABCG2"/>
    <property type="match status" value="1"/>
</dbReference>
<name>A0ABD0Y6G0_UMBPY</name>
<evidence type="ECO:0000256" key="28">
    <source>
        <dbReference type="ARBA" id="ARBA00047877"/>
    </source>
</evidence>
<dbReference type="GO" id="GO:0006869">
    <property type="term" value="P:lipid transport"/>
    <property type="evidence" value="ECO:0007669"/>
    <property type="project" value="UniProtKB-KW"/>
</dbReference>
<comment type="caution">
    <text evidence="39">The sequence shown here is derived from an EMBL/GenBank/DDBJ whole genome shotgun (WGS) entry which is preliminary data.</text>
</comment>
<keyword evidence="10" id="KW-0547">Nucleotide-binding</keyword>
<keyword evidence="7" id="KW-1003">Cell membrane</keyword>
<dbReference type="SMART" id="SM00382">
    <property type="entry name" value="AAA"/>
    <property type="match status" value="1"/>
</dbReference>
<dbReference type="CDD" id="cd03213">
    <property type="entry name" value="ABCG_EPDR"/>
    <property type="match status" value="1"/>
</dbReference>
<evidence type="ECO:0000256" key="36">
    <source>
        <dbReference type="ARBA" id="ARBA00052001"/>
    </source>
</evidence>
<dbReference type="PANTHER" id="PTHR48041">
    <property type="entry name" value="ABC TRANSPORTER G FAMILY MEMBER 28"/>
    <property type="match status" value="1"/>
</dbReference>
<evidence type="ECO:0000313" key="39">
    <source>
        <dbReference type="EMBL" id="KAL1023775.1"/>
    </source>
</evidence>
<evidence type="ECO:0000256" key="25">
    <source>
        <dbReference type="ARBA" id="ARBA00047516"/>
    </source>
</evidence>
<feature type="transmembrane region" description="Helical" evidence="37">
    <location>
        <begin position="576"/>
        <end position="599"/>
    </location>
</feature>
<evidence type="ECO:0000256" key="30">
    <source>
        <dbReference type="ARBA" id="ARBA00048296"/>
    </source>
</evidence>
<dbReference type="InterPro" id="IPR003439">
    <property type="entry name" value="ABC_transporter-like_ATP-bd"/>
</dbReference>
<dbReference type="Proteomes" id="UP001557470">
    <property type="component" value="Unassembled WGS sequence"/>
</dbReference>
<keyword evidence="12" id="KW-1278">Translocase</keyword>
<evidence type="ECO:0000256" key="32">
    <source>
        <dbReference type="ARBA" id="ARBA00048665"/>
    </source>
</evidence>
<comment type="catalytic activity">
    <reaction evidence="21">
        <text>ATP + H2O + xenobioticSide 1 = ADP + phosphate + xenobioticSide 2.</text>
        <dbReference type="EC" id="7.6.2.2"/>
    </reaction>
</comment>
<evidence type="ECO:0000256" key="29">
    <source>
        <dbReference type="ARBA" id="ARBA00048280"/>
    </source>
</evidence>
<dbReference type="InterPro" id="IPR043926">
    <property type="entry name" value="ABCG_dom"/>
</dbReference>
<dbReference type="EC" id="7.6.2.2" evidence="4"/>
<evidence type="ECO:0000256" key="10">
    <source>
        <dbReference type="ARBA" id="ARBA00022741"/>
    </source>
</evidence>
<keyword evidence="17" id="KW-1015">Disulfide bond</keyword>
<sequence>MASREEDDAARFVQGTGRWRTDVTSSYCSDFKVYRRVFFLQVMADKSNQIQVMINGELGSTNGTLSSSNTTEQNVCCRGATVSFHSIQYQVELKAGPPCKKTTVKDVLVDLNGIMKPGLNAILGPTGSGKSSFLDVLAARKDPSGLSGEVLIDGAPQPPNFKCLSGYVVQDDVVMGTLTVRENLRFSAALRLPSSVPLKEKEARVNHLITELGLTKVADTKVGTQMIRGISGGERKRTNIGMELIIEPPVLFLDEPTTGLDASTANSVLLLLKRMASHGRTIIMSIHQPRYSIYRLFDSLTLLVSGKQVYHGPAQNALDYFANIGYACEEHNNPADFFLDVLNGDTTVTALNMMLEEDTVLERLSTSRQSIEEHLLEEYRSSSYYKDTQAELEMITQGKQYTSRPKSRTITYNSSFFHQLYWVMGRTVRNLALNPQTSVAQLGVTLFLALIVGAIFFRVKDDQSGIQNRMGALFFITTNQCFSTMSAAELFITERKLFVHEYISGYYRVSVYFLCKIFSDIITLRTIPNIIFSCVAYFTIGLKATPASFFIFMLTVNQVGYTATAMTMAISADQSVVALANIFMTISFIFMMIFSGLLVNLPSIVDWLAWLKYFSIPRYGFTALLINEFVGLNFCRNTTSPVSGLTTNYSMNVPGIMCLGEQQLDYLGIGNTTWDLWQNHIALGIMALIFLVIAYLKLRFIKKFT</sequence>
<gene>
    <name evidence="39" type="ORF">UPYG_G00045960</name>
</gene>
<evidence type="ECO:0000256" key="8">
    <source>
        <dbReference type="ARBA" id="ARBA00022553"/>
    </source>
</evidence>
<dbReference type="PROSITE" id="PS50893">
    <property type="entry name" value="ABC_TRANSPORTER_2"/>
    <property type="match status" value="1"/>
</dbReference>
<evidence type="ECO:0000256" key="22">
    <source>
        <dbReference type="ARBA" id="ARBA00046614"/>
    </source>
</evidence>
<dbReference type="AlphaFoldDB" id="A0ABD0Y6G0"/>
<accession>A0ABD0Y6G0</accession>
<comment type="catalytic activity">
    <reaction evidence="26">
        <text>5,7-dimethyl-2-methylamino-4-(3-pyridylmethyl)-1,3-benzothiazol-6-yl sulfate(in) + ATP + H2O = 5,7-dimethyl-2-methylamino-4-(3-pyridylmethyl)-1,3-benzothiazol-6-yl sulfate(out) + ADP + phosphate + H(+)</text>
        <dbReference type="Rhea" id="RHEA:61376"/>
        <dbReference type="ChEBI" id="CHEBI:15377"/>
        <dbReference type="ChEBI" id="CHEBI:15378"/>
        <dbReference type="ChEBI" id="CHEBI:30616"/>
        <dbReference type="ChEBI" id="CHEBI:43474"/>
        <dbReference type="ChEBI" id="CHEBI:144583"/>
        <dbReference type="ChEBI" id="CHEBI:456216"/>
    </reaction>
    <physiologicalReaction direction="left-to-right" evidence="26">
        <dbReference type="Rhea" id="RHEA:61377"/>
    </physiologicalReaction>
</comment>
<comment type="catalytic activity">
    <reaction evidence="25">
        <text>estrone 3-sulfate(in) + ATP + H2O = estrone 3-sulfate(out) + ADP + phosphate + H(+)</text>
        <dbReference type="Rhea" id="RHEA:61348"/>
        <dbReference type="ChEBI" id="CHEBI:15377"/>
        <dbReference type="ChEBI" id="CHEBI:15378"/>
        <dbReference type="ChEBI" id="CHEBI:30616"/>
        <dbReference type="ChEBI" id="CHEBI:43474"/>
        <dbReference type="ChEBI" id="CHEBI:60050"/>
        <dbReference type="ChEBI" id="CHEBI:456216"/>
    </reaction>
    <physiologicalReaction direction="left-to-right" evidence="25">
        <dbReference type="Rhea" id="RHEA:61349"/>
    </physiologicalReaction>
</comment>
<comment type="catalytic activity">
    <reaction evidence="29">
        <text>riboflavin(in) + ATP + H2O = riboflavin(out) + ADP + phosphate + H(+)</text>
        <dbReference type="Rhea" id="RHEA:61352"/>
        <dbReference type="ChEBI" id="CHEBI:15377"/>
        <dbReference type="ChEBI" id="CHEBI:15378"/>
        <dbReference type="ChEBI" id="CHEBI:30616"/>
        <dbReference type="ChEBI" id="CHEBI:43474"/>
        <dbReference type="ChEBI" id="CHEBI:57986"/>
        <dbReference type="ChEBI" id="CHEBI:456216"/>
    </reaction>
    <physiologicalReaction direction="left-to-right" evidence="29">
        <dbReference type="Rhea" id="RHEA:61353"/>
    </physiologicalReaction>
</comment>
<evidence type="ECO:0000256" key="13">
    <source>
        <dbReference type="ARBA" id="ARBA00022989"/>
    </source>
</evidence>
<evidence type="ECO:0000256" key="27">
    <source>
        <dbReference type="ARBA" id="ARBA00047576"/>
    </source>
</evidence>
<comment type="catalytic activity">
    <reaction evidence="23">
        <text>dehydroepiandrosterone 3-sulfate(in) + ATP + H2O = dehydroepiandrosterone 3-sulfate(out) + ADP + phosphate + H(+)</text>
        <dbReference type="Rhea" id="RHEA:61364"/>
        <dbReference type="ChEBI" id="CHEBI:15377"/>
        <dbReference type="ChEBI" id="CHEBI:15378"/>
        <dbReference type="ChEBI" id="CHEBI:30616"/>
        <dbReference type="ChEBI" id="CHEBI:43474"/>
        <dbReference type="ChEBI" id="CHEBI:57905"/>
        <dbReference type="ChEBI" id="CHEBI:456216"/>
    </reaction>
    <physiologicalReaction direction="left-to-right" evidence="23">
        <dbReference type="Rhea" id="RHEA:61365"/>
    </physiologicalReaction>
</comment>
<dbReference type="InterPro" id="IPR013525">
    <property type="entry name" value="ABC2_TM"/>
</dbReference>
<dbReference type="Gene3D" id="3.40.50.300">
    <property type="entry name" value="P-loop containing nucleotide triphosphate hydrolases"/>
    <property type="match status" value="1"/>
</dbReference>
<comment type="catalytic activity">
    <reaction evidence="32">
        <text>urate(in) + ATP + H2O = urate(out) + ADP + phosphate + H(+)</text>
        <dbReference type="Rhea" id="RHEA:16461"/>
        <dbReference type="ChEBI" id="CHEBI:15377"/>
        <dbReference type="ChEBI" id="CHEBI:15378"/>
        <dbReference type="ChEBI" id="CHEBI:17775"/>
        <dbReference type="ChEBI" id="CHEBI:30616"/>
        <dbReference type="ChEBI" id="CHEBI:43474"/>
        <dbReference type="ChEBI" id="CHEBI:456216"/>
    </reaction>
    <physiologicalReaction direction="left-to-right" evidence="32">
        <dbReference type="Rhea" id="RHEA:16462"/>
    </physiologicalReaction>
</comment>
<dbReference type="FunFam" id="3.40.50.300:FF:000622">
    <property type="entry name" value="ATP-binding cassette sub-family G member 2"/>
    <property type="match status" value="1"/>
</dbReference>
<evidence type="ECO:0000256" key="18">
    <source>
        <dbReference type="ARBA" id="ARBA00023180"/>
    </source>
</evidence>
<comment type="catalytic activity">
    <reaction evidence="24">
        <text>sphing-4-enine 1-phosphate(in) + ATP + H2O = sphing-4-enine 1-phosphate(out) + ADP + phosphate + H(+)</text>
        <dbReference type="Rhea" id="RHEA:38951"/>
        <dbReference type="ChEBI" id="CHEBI:15377"/>
        <dbReference type="ChEBI" id="CHEBI:15378"/>
        <dbReference type="ChEBI" id="CHEBI:30616"/>
        <dbReference type="ChEBI" id="CHEBI:43474"/>
        <dbReference type="ChEBI" id="CHEBI:60119"/>
        <dbReference type="ChEBI" id="CHEBI:456216"/>
    </reaction>
    <physiologicalReaction direction="left-to-right" evidence="24">
        <dbReference type="Rhea" id="RHEA:38952"/>
    </physiologicalReaction>
</comment>
<comment type="catalytic activity">
    <reaction evidence="27">
        <text>17beta-estradiol 17-O-(beta-D-glucuronate)(in) + ATP + H2O = 17beta-estradiol 17-O-(beta-D-glucuronate)(out) + ADP + phosphate + H(+)</text>
        <dbReference type="Rhea" id="RHEA:60128"/>
        <dbReference type="ChEBI" id="CHEBI:15377"/>
        <dbReference type="ChEBI" id="CHEBI:15378"/>
        <dbReference type="ChEBI" id="CHEBI:30616"/>
        <dbReference type="ChEBI" id="CHEBI:43474"/>
        <dbReference type="ChEBI" id="CHEBI:82961"/>
        <dbReference type="ChEBI" id="CHEBI:456216"/>
    </reaction>
    <physiologicalReaction direction="left-to-right" evidence="27">
        <dbReference type="Rhea" id="RHEA:60129"/>
    </physiologicalReaction>
</comment>
<keyword evidence="40" id="KW-1185">Reference proteome</keyword>
<evidence type="ECO:0000256" key="20">
    <source>
        <dbReference type="ARBA" id="ARBA00031848"/>
    </source>
</evidence>
<evidence type="ECO:0000256" key="19">
    <source>
        <dbReference type="ARBA" id="ARBA00031839"/>
    </source>
</evidence>
<evidence type="ECO:0000256" key="26">
    <source>
        <dbReference type="ARBA" id="ARBA00047542"/>
    </source>
</evidence>
<comment type="subcellular location">
    <subcellularLocation>
        <location evidence="2">Apical cell membrane</location>
        <topology evidence="2">Multi-pass membrane protein</topology>
    </subcellularLocation>
    <subcellularLocation>
        <location evidence="1">Mitochondrion membrane</location>
        <topology evidence="1">Multi-pass membrane protein</topology>
    </subcellularLocation>
</comment>
<protein>
    <recommendedName>
        <fullName evidence="5">Broad substrate specificity ATP-binding cassette transporter ABCG2</fullName>
        <ecNumber evidence="4">7.6.2.2</ecNumber>
    </recommendedName>
    <alternativeName>
        <fullName evidence="19">ATP-binding cassette sub-family G member 2</fullName>
    </alternativeName>
    <alternativeName>
        <fullName evidence="20">Urate exporter</fullName>
    </alternativeName>
</protein>
<evidence type="ECO:0000256" key="4">
    <source>
        <dbReference type="ARBA" id="ARBA00012191"/>
    </source>
</evidence>
<comment type="subunit">
    <text evidence="22">Homodimer; disulfide-linked. The minimal functional unit is a homodimer, but the major oligomeric form in plasma membrane is a homotetramer with possibility of higher order oligomerization up to homododecamers.</text>
</comment>
<evidence type="ECO:0000256" key="14">
    <source>
        <dbReference type="ARBA" id="ARBA00023055"/>
    </source>
</evidence>
<evidence type="ECO:0000256" key="17">
    <source>
        <dbReference type="ARBA" id="ARBA00023157"/>
    </source>
</evidence>
<dbReference type="GO" id="GO:0015562">
    <property type="term" value="F:efflux transmembrane transporter activity"/>
    <property type="evidence" value="ECO:0007669"/>
    <property type="project" value="UniProtKB-ARBA"/>
</dbReference>
<comment type="catalytic activity">
    <reaction evidence="33">
        <text>4-methylumbelliferone sulfate(in) + ATP + H2O = 4-methylumbelliferone sulfate(out) + ADP + phosphate + H(+)</text>
        <dbReference type="Rhea" id="RHEA:61368"/>
        <dbReference type="ChEBI" id="CHEBI:15377"/>
        <dbReference type="ChEBI" id="CHEBI:15378"/>
        <dbReference type="ChEBI" id="CHEBI:30616"/>
        <dbReference type="ChEBI" id="CHEBI:43474"/>
        <dbReference type="ChEBI" id="CHEBI:144581"/>
        <dbReference type="ChEBI" id="CHEBI:456216"/>
    </reaction>
    <physiologicalReaction direction="left-to-right" evidence="33">
        <dbReference type="Rhea" id="RHEA:61369"/>
    </physiologicalReaction>
</comment>
<evidence type="ECO:0000256" key="12">
    <source>
        <dbReference type="ARBA" id="ARBA00022967"/>
    </source>
</evidence>
<evidence type="ECO:0000256" key="3">
    <source>
        <dbReference type="ARBA" id="ARBA00005814"/>
    </source>
</evidence>
<evidence type="ECO:0000256" key="7">
    <source>
        <dbReference type="ARBA" id="ARBA00022475"/>
    </source>
</evidence>
<dbReference type="InterPro" id="IPR050352">
    <property type="entry name" value="ABCG_transporters"/>
</dbReference>
<organism evidence="39 40">
    <name type="scientific">Umbra pygmaea</name>
    <name type="common">Eastern mudminnow</name>
    <dbReference type="NCBI Taxonomy" id="75934"/>
    <lineage>
        <taxon>Eukaryota</taxon>
        <taxon>Metazoa</taxon>
        <taxon>Chordata</taxon>
        <taxon>Craniata</taxon>
        <taxon>Vertebrata</taxon>
        <taxon>Euteleostomi</taxon>
        <taxon>Actinopterygii</taxon>
        <taxon>Neopterygii</taxon>
        <taxon>Teleostei</taxon>
        <taxon>Protacanthopterygii</taxon>
        <taxon>Esociformes</taxon>
        <taxon>Umbridae</taxon>
        <taxon>Umbra</taxon>
    </lineage>
</organism>
<feature type="transmembrane region" description="Helical" evidence="37">
    <location>
        <begin position="530"/>
        <end position="556"/>
    </location>
</feature>
<keyword evidence="8" id="KW-0597">Phosphoprotein</keyword>
<feature type="transmembrane region" description="Helical" evidence="37">
    <location>
        <begin position="676"/>
        <end position="696"/>
    </location>
</feature>
<dbReference type="Pfam" id="PF01061">
    <property type="entry name" value="ABC2_membrane"/>
    <property type="match status" value="1"/>
</dbReference>
<dbReference type="Pfam" id="PF19055">
    <property type="entry name" value="ABC2_membrane_7"/>
    <property type="match status" value="1"/>
</dbReference>
<keyword evidence="6" id="KW-0813">Transport</keyword>
<dbReference type="GO" id="GO:0008514">
    <property type="term" value="F:organic anion transmembrane transporter activity"/>
    <property type="evidence" value="ECO:0007669"/>
    <property type="project" value="UniProtKB-ARBA"/>
</dbReference>
<dbReference type="GO" id="GO:0005524">
    <property type="term" value="F:ATP binding"/>
    <property type="evidence" value="ECO:0007669"/>
    <property type="project" value="UniProtKB-KW"/>
</dbReference>
<evidence type="ECO:0000313" key="40">
    <source>
        <dbReference type="Proteomes" id="UP001557470"/>
    </source>
</evidence>
<evidence type="ECO:0000256" key="1">
    <source>
        <dbReference type="ARBA" id="ARBA00004225"/>
    </source>
</evidence>
<evidence type="ECO:0000256" key="6">
    <source>
        <dbReference type="ARBA" id="ARBA00022448"/>
    </source>
</evidence>
<comment type="catalytic activity">
    <reaction evidence="31">
        <text>pheophorbide a(in) + ATP + H2O = pheophorbide a(out) + ADP + phosphate + H(+)</text>
        <dbReference type="Rhea" id="RHEA:61360"/>
        <dbReference type="ChEBI" id="CHEBI:15377"/>
        <dbReference type="ChEBI" id="CHEBI:15378"/>
        <dbReference type="ChEBI" id="CHEBI:30616"/>
        <dbReference type="ChEBI" id="CHEBI:43474"/>
        <dbReference type="ChEBI" id="CHEBI:58687"/>
        <dbReference type="ChEBI" id="CHEBI:456216"/>
    </reaction>
    <physiologicalReaction direction="left-to-right" evidence="31">
        <dbReference type="Rhea" id="RHEA:61361"/>
    </physiologicalReaction>
</comment>
<comment type="catalytic activity">
    <reaction evidence="34">
        <text>indoxyl sulfate(in) + ATP + H2O = indoxyl sulfate(out) + ADP + phosphate + H(+)</text>
        <dbReference type="Rhea" id="RHEA:61332"/>
        <dbReference type="ChEBI" id="CHEBI:15377"/>
        <dbReference type="ChEBI" id="CHEBI:15378"/>
        <dbReference type="ChEBI" id="CHEBI:30616"/>
        <dbReference type="ChEBI" id="CHEBI:43474"/>
        <dbReference type="ChEBI" id="CHEBI:144643"/>
        <dbReference type="ChEBI" id="CHEBI:456216"/>
    </reaction>
    <physiologicalReaction direction="left-to-right" evidence="34">
        <dbReference type="Rhea" id="RHEA:61333"/>
    </physiologicalReaction>
</comment>
<comment type="catalytic activity">
    <reaction evidence="35">
        <text>5,7-dimethyl-2-methylamino-4-(3-pyridylmethyl)-1,3-benzothiazol-6-yl beta-D-glucuronate(in) + ATP + H2O = 5,7-dimethyl-2-methylamino-4-(3-pyridylmethyl)-1,3-benzothiazol-6-yl beta-D-glucuronate(out) + ADP + phosphate + H(+)</text>
        <dbReference type="Rhea" id="RHEA:61384"/>
        <dbReference type="ChEBI" id="CHEBI:15377"/>
        <dbReference type="ChEBI" id="CHEBI:15378"/>
        <dbReference type="ChEBI" id="CHEBI:30616"/>
        <dbReference type="ChEBI" id="CHEBI:43474"/>
        <dbReference type="ChEBI" id="CHEBI:144584"/>
        <dbReference type="ChEBI" id="CHEBI:456216"/>
    </reaction>
    <physiologicalReaction direction="left-to-right" evidence="35">
        <dbReference type="Rhea" id="RHEA:61385"/>
    </physiologicalReaction>
</comment>
<dbReference type="InterPro" id="IPR003593">
    <property type="entry name" value="AAA+_ATPase"/>
</dbReference>
<dbReference type="GO" id="GO:0008559">
    <property type="term" value="F:ABC-type xenobiotic transporter activity"/>
    <property type="evidence" value="ECO:0007669"/>
    <property type="project" value="UniProtKB-EC"/>
</dbReference>